<name>A0A9X4R5R2_9BURK</name>
<dbReference type="RefSeq" id="WP_268153374.1">
    <property type="nucleotide sequence ID" value="NZ_JAPPUW010000021.1"/>
</dbReference>
<accession>A0A9X4R5R2</accession>
<proteinExistence type="predicted"/>
<evidence type="ECO:0000313" key="2">
    <source>
        <dbReference type="EMBL" id="MDG0863564.1"/>
    </source>
</evidence>
<gene>
    <name evidence="2" type="ORF">EXJ73_13930</name>
</gene>
<evidence type="ECO:0000256" key="1">
    <source>
        <dbReference type="SAM" id="SignalP"/>
    </source>
</evidence>
<feature type="signal peptide" evidence="1">
    <location>
        <begin position="1"/>
        <end position="19"/>
    </location>
</feature>
<dbReference type="SUPFAM" id="SSF53850">
    <property type="entry name" value="Periplasmic binding protein-like II"/>
    <property type="match status" value="1"/>
</dbReference>
<evidence type="ECO:0000313" key="3">
    <source>
        <dbReference type="Proteomes" id="UP001152766"/>
    </source>
</evidence>
<keyword evidence="1" id="KW-0732">Signal</keyword>
<comment type="caution">
    <text evidence="2">The sequence shown here is derived from an EMBL/GenBank/DDBJ whole genome shotgun (WGS) entry which is preliminary data.</text>
</comment>
<organism evidence="2 3">
    <name type="scientific">Pelomonas aquatica</name>
    <dbReference type="NCBI Taxonomy" id="431058"/>
    <lineage>
        <taxon>Bacteria</taxon>
        <taxon>Pseudomonadati</taxon>
        <taxon>Pseudomonadota</taxon>
        <taxon>Betaproteobacteria</taxon>
        <taxon>Burkholderiales</taxon>
        <taxon>Sphaerotilaceae</taxon>
        <taxon>Roseateles</taxon>
    </lineage>
</organism>
<dbReference type="AlphaFoldDB" id="A0A9X4R5R2"/>
<dbReference type="EMBL" id="SGUG01000019">
    <property type="protein sequence ID" value="MDG0863564.1"/>
    <property type="molecule type" value="Genomic_DNA"/>
</dbReference>
<evidence type="ECO:0008006" key="4">
    <source>
        <dbReference type="Google" id="ProtNLM"/>
    </source>
</evidence>
<keyword evidence="3" id="KW-1185">Reference proteome</keyword>
<sequence>MRGRLCGIAALLLAGSAHAAEPVVDRILWLNGDTLAVRDGDKLVRPSQMISIWLQTHLQGVELRPIVANAERAWTLVRRGENACIANAVRLPERERIAYFSAIWLMPPPQLIVRRERRDALPLDARGAVDLQALLADASLRGVVVHARSYGATLDAQLASGGPALRRVTGGDFGSNLVSMLLQDRADYTVEYPNLLVALASQREGELPLAVLPVKGATDPVPSGAACPRTPWGHAAIRLIDQALGTPEGAAMLREALRISLPADTQRAYRDAIDAYFQRRARPTPGL</sequence>
<dbReference type="Proteomes" id="UP001152766">
    <property type="component" value="Unassembled WGS sequence"/>
</dbReference>
<feature type="chain" id="PRO_5040773539" description="Solute-binding protein family 3/N-terminal domain-containing protein" evidence="1">
    <location>
        <begin position="20"/>
        <end position="287"/>
    </location>
</feature>
<reference evidence="2" key="1">
    <citation type="submission" date="2019-02" db="EMBL/GenBank/DDBJ databases">
        <title>Draft genome of the type strain Pelomonas aquatica CCUG 52575T.</title>
        <authorList>
            <person name="Gomila M."/>
            <person name="Lalucat J."/>
        </authorList>
    </citation>
    <scope>NUCLEOTIDE SEQUENCE</scope>
    <source>
        <strain evidence="2">CCUG 52575</strain>
    </source>
</reference>
<protein>
    <recommendedName>
        <fullName evidence="4">Solute-binding protein family 3/N-terminal domain-containing protein</fullName>
    </recommendedName>
</protein>